<dbReference type="Pfam" id="PF06585">
    <property type="entry name" value="JHBP"/>
    <property type="match status" value="1"/>
</dbReference>
<evidence type="ECO:0000313" key="2">
    <source>
        <dbReference type="EMBL" id="TDG45654.1"/>
    </source>
</evidence>
<dbReference type="STRING" id="7232.A0A484BAG8"/>
<dbReference type="EMBL" id="LSRL02000073">
    <property type="protein sequence ID" value="TDG45654.1"/>
    <property type="molecule type" value="Genomic_DNA"/>
</dbReference>
<proteinExistence type="predicted"/>
<dbReference type="SMART" id="SM00700">
    <property type="entry name" value="JHBP"/>
    <property type="match status" value="1"/>
</dbReference>
<sequence length="255" mass="28648">MNYIALATICLWASGVYAAPAEPKYLMADGLPKCPTDADQAGECIKLIMNELIPRLRLGDPELGIEPYDPFVIDRLSFQYSSGAVNGKISVRNVKLYGFAEHKIKDVNVKVKGDKVKLRTVSEIPKMNILGDYKAELQVNSLQLKPKGTFNLTLSDVENRVIMDGEIYTKDGLRFLRLKDIEANPTVRDLVIKANGIFADPELDELALSVANNYWRDIYGIILPETRQSWAPVMLRLINEALQHVPIDQFIQLSK</sequence>
<gene>
    <name evidence="2" type="ORF">AWZ03_007929</name>
</gene>
<dbReference type="PANTHER" id="PTHR11008:SF18">
    <property type="entry name" value="BCDNA.GH05536-RELATED"/>
    <property type="match status" value="1"/>
</dbReference>
<dbReference type="Gene3D" id="3.15.10.30">
    <property type="entry name" value="Haemolymph juvenile hormone binding protein"/>
    <property type="match status" value="1"/>
</dbReference>
<comment type="caution">
    <text evidence="2">The sequence shown here is derived from an EMBL/GenBank/DDBJ whole genome shotgun (WGS) entry which is preliminary data.</text>
</comment>
<protein>
    <recommendedName>
        <fullName evidence="4">Circadian clock-controlled protein</fullName>
    </recommendedName>
</protein>
<dbReference type="InterPro" id="IPR010562">
    <property type="entry name" value="Haemolymph_juvenile_hormone-bd"/>
</dbReference>
<dbReference type="PANTHER" id="PTHR11008">
    <property type="entry name" value="PROTEIN TAKEOUT-LIKE PROTEIN"/>
    <property type="match status" value="1"/>
</dbReference>
<keyword evidence="1" id="KW-0732">Signal</keyword>
<name>A0A484BAG8_DRONA</name>
<feature type="signal peptide" evidence="1">
    <location>
        <begin position="1"/>
        <end position="18"/>
    </location>
</feature>
<dbReference type="GO" id="GO:0005615">
    <property type="term" value="C:extracellular space"/>
    <property type="evidence" value="ECO:0007669"/>
    <property type="project" value="TreeGrafter"/>
</dbReference>
<feature type="chain" id="PRO_5019738918" description="Circadian clock-controlled protein" evidence="1">
    <location>
        <begin position="19"/>
        <end position="255"/>
    </location>
</feature>
<reference evidence="2 3" key="1">
    <citation type="journal article" date="2019" name="J. Hered.">
        <title>An Improved Genome Assembly for Drosophila navojoa, the Basal Species in the mojavensis Cluster.</title>
        <authorList>
            <person name="Vanderlinde T."/>
            <person name="Dupim E.G."/>
            <person name="Nazario-Yepiz N.O."/>
            <person name="Carvalho A.B."/>
        </authorList>
    </citation>
    <scope>NUCLEOTIDE SEQUENCE [LARGE SCALE GENOMIC DNA]</scope>
    <source>
        <strain evidence="2">Navoj_Jal97</strain>
        <tissue evidence="2">Whole organism</tissue>
    </source>
</reference>
<evidence type="ECO:0008006" key="4">
    <source>
        <dbReference type="Google" id="ProtNLM"/>
    </source>
</evidence>
<evidence type="ECO:0000256" key="1">
    <source>
        <dbReference type="SAM" id="SignalP"/>
    </source>
</evidence>
<evidence type="ECO:0000313" key="3">
    <source>
        <dbReference type="Proteomes" id="UP000295192"/>
    </source>
</evidence>
<organism evidence="2 3">
    <name type="scientific">Drosophila navojoa</name>
    <name type="common">Fruit fly</name>
    <dbReference type="NCBI Taxonomy" id="7232"/>
    <lineage>
        <taxon>Eukaryota</taxon>
        <taxon>Metazoa</taxon>
        <taxon>Ecdysozoa</taxon>
        <taxon>Arthropoda</taxon>
        <taxon>Hexapoda</taxon>
        <taxon>Insecta</taxon>
        <taxon>Pterygota</taxon>
        <taxon>Neoptera</taxon>
        <taxon>Endopterygota</taxon>
        <taxon>Diptera</taxon>
        <taxon>Brachycera</taxon>
        <taxon>Muscomorpha</taxon>
        <taxon>Ephydroidea</taxon>
        <taxon>Drosophilidae</taxon>
        <taxon>Drosophila</taxon>
    </lineage>
</organism>
<dbReference type="AlphaFoldDB" id="A0A484BAG8"/>
<accession>A0A484BAG8</accession>
<dbReference type="OMA" id="PYDPFVI"/>
<keyword evidence="3" id="KW-1185">Reference proteome</keyword>
<dbReference type="InterPro" id="IPR038606">
    <property type="entry name" value="To_sf"/>
</dbReference>
<dbReference type="OrthoDB" id="8196554at2759"/>
<dbReference type="Proteomes" id="UP000295192">
    <property type="component" value="Unassembled WGS sequence"/>
</dbReference>